<dbReference type="GO" id="GO:0005737">
    <property type="term" value="C:cytoplasm"/>
    <property type="evidence" value="ECO:0007669"/>
    <property type="project" value="TreeGrafter"/>
</dbReference>
<reference evidence="3" key="1">
    <citation type="journal article" date="2020" name="bioRxiv">
        <title>Whole genome comparisons of ergot fungi reveals the divergence and evolution of species within the genus Claviceps are the result of varying mechanisms driving genome evolution and host range expansion.</title>
        <authorList>
            <person name="Wyka S.A."/>
            <person name="Mondo S.J."/>
            <person name="Liu M."/>
            <person name="Dettman J."/>
            <person name="Nalam V."/>
            <person name="Broders K.D."/>
        </authorList>
    </citation>
    <scope>NUCLEOTIDE SEQUENCE</scope>
    <source>
        <strain evidence="3">CCC 602</strain>
    </source>
</reference>
<evidence type="ECO:0000259" key="2">
    <source>
        <dbReference type="Pfam" id="PF14306"/>
    </source>
</evidence>
<organism evidence="3 4">
    <name type="scientific">Claviceps pusilla</name>
    <dbReference type="NCBI Taxonomy" id="123648"/>
    <lineage>
        <taxon>Eukaryota</taxon>
        <taxon>Fungi</taxon>
        <taxon>Dikarya</taxon>
        <taxon>Ascomycota</taxon>
        <taxon>Pezizomycotina</taxon>
        <taxon>Sordariomycetes</taxon>
        <taxon>Hypocreomycetidae</taxon>
        <taxon>Hypocreales</taxon>
        <taxon>Clavicipitaceae</taxon>
        <taxon>Claviceps</taxon>
    </lineage>
</organism>
<feature type="domain" description="ATP-sulfurylase PUA-like" evidence="2">
    <location>
        <begin position="4"/>
        <end position="138"/>
    </location>
</feature>
<keyword evidence="3" id="KW-0548">Nucleotidyltransferase</keyword>
<gene>
    <name evidence="3" type="primary">MET3_1</name>
    <name evidence="3" type="ORF">E4U43_003335</name>
</gene>
<dbReference type="PANTHER" id="PTHR42700:SF1">
    <property type="entry name" value="SULFATE ADENYLYLTRANSFERASE"/>
    <property type="match status" value="1"/>
</dbReference>
<dbReference type="InterPro" id="IPR025980">
    <property type="entry name" value="ATP-Sase_PUA-like_dom"/>
</dbReference>
<evidence type="ECO:0000313" key="3">
    <source>
        <dbReference type="EMBL" id="KAG5994030.1"/>
    </source>
</evidence>
<dbReference type="Pfam" id="PF14306">
    <property type="entry name" value="PUA_2"/>
    <property type="match status" value="1"/>
</dbReference>
<dbReference type="InterPro" id="IPR050512">
    <property type="entry name" value="Sulf_AdTrans/APS_kinase"/>
</dbReference>
<protein>
    <submittedName>
        <fullName evidence="3">Sulfate adenylyltransferase</fullName>
    </submittedName>
</protein>
<dbReference type="SUPFAM" id="SSF88697">
    <property type="entry name" value="PUA domain-like"/>
    <property type="match status" value="1"/>
</dbReference>
<evidence type="ECO:0000256" key="1">
    <source>
        <dbReference type="ARBA" id="ARBA00022679"/>
    </source>
</evidence>
<dbReference type="GO" id="GO:0019379">
    <property type="term" value="P:sulfate assimilation, phosphoadenylyl sulfate reduction by phosphoadenylyl-sulfate reductase (thioredoxin)"/>
    <property type="evidence" value="ECO:0007669"/>
    <property type="project" value="TreeGrafter"/>
</dbReference>
<sequence>MANSPNGGVLKDLFARDLPRHAELKAEAEKYPAIVLTDRHLCDLELILNGGFSPLEGMLYYGSYRDDFERHASAEYFIVVENNRLADGALFSMPITLDVDQQQIDDLGIKAGAKLTLRDSRDDRNLAILTVEDVYRPD</sequence>
<dbReference type="Gene3D" id="3.10.400.10">
    <property type="entry name" value="Sulfate adenylyltransferase"/>
    <property type="match status" value="1"/>
</dbReference>
<comment type="caution">
    <text evidence="3">The sequence shown here is derived from an EMBL/GenBank/DDBJ whole genome shotgun (WGS) entry which is preliminary data.</text>
</comment>
<proteinExistence type="predicted"/>
<name>A0A9P7N4V5_9HYPO</name>
<accession>A0A9P7N4V5</accession>
<dbReference type="GO" id="GO:0004781">
    <property type="term" value="F:sulfate adenylyltransferase (ATP) activity"/>
    <property type="evidence" value="ECO:0007669"/>
    <property type="project" value="TreeGrafter"/>
</dbReference>
<keyword evidence="4" id="KW-1185">Reference proteome</keyword>
<dbReference type="PANTHER" id="PTHR42700">
    <property type="entry name" value="SULFATE ADENYLYLTRANSFERASE"/>
    <property type="match status" value="1"/>
</dbReference>
<dbReference type="InterPro" id="IPR015947">
    <property type="entry name" value="PUA-like_sf"/>
</dbReference>
<dbReference type="GO" id="GO:0010134">
    <property type="term" value="P:sulfate assimilation via adenylyl sulfate reduction"/>
    <property type="evidence" value="ECO:0007669"/>
    <property type="project" value="TreeGrafter"/>
</dbReference>
<dbReference type="OrthoDB" id="468at2759"/>
<dbReference type="AlphaFoldDB" id="A0A9P7N4V5"/>
<dbReference type="Proteomes" id="UP000748025">
    <property type="component" value="Unassembled WGS sequence"/>
</dbReference>
<feature type="non-terminal residue" evidence="3">
    <location>
        <position position="1"/>
    </location>
</feature>
<keyword evidence="1" id="KW-0808">Transferase</keyword>
<dbReference type="EMBL" id="SRPW01002282">
    <property type="protein sequence ID" value="KAG5994030.1"/>
    <property type="molecule type" value="Genomic_DNA"/>
</dbReference>
<evidence type="ECO:0000313" key="4">
    <source>
        <dbReference type="Proteomes" id="UP000748025"/>
    </source>
</evidence>